<dbReference type="SMART" id="SM00382">
    <property type="entry name" value="AAA"/>
    <property type="match status" value="1"/>
</dbReference>
<evidence type="ECO:0000256" key="3">
    <source>
        <dbReference type="ARBA" id="ARBA00022475"/>
    </source>
</evidence>
<gene>
    <name evidence="10" type="ORF">EDC14_104824</name>
</gene>
<dbReference type="InterPro" id="IPR003439">
    <property type="entry name" value="ABC_transporter-like_ATP-bd"/>
</dbReference>
<organism evidence="10 11">
    <name type="scientific">Hydrogenispora ethanolica</name>
    <dbReference type="NCBI Taxonomy" id="1082276"/>
    <lineage>
        <taxon>Bacteria</taxon>
        <taxon>Bacillati</taxon>
        <taxon>Bacillota</taxon>
        <taxon>Hydrogenispora</taxon>
    </lineage>
</organism>
<dbReference type="PROSITE" id="PS00211">
    <property type="entry name" value="ABC_TRANSPORTER_1"/>
    <property type="match status" value="1"/>
</dbReference>
<comment type="subcellular location">
    <subcellularLocation>
        <location evidence="1">Cell membrane</location>
        <topology evidence="1">Peripheral membrane protein</topology>
    </subcellularLocation>
</comment>
<dbReference type="CDD" id="cd03215">
    <property type="entry name" value="ABC_Carb_Monos_II"/>
    <property type="match status" value="1"/>
</dbReference>
<dbReference type="RefSeq" id="WP_424337433.1">
    <property type="nucleotide sequence ID" value="NZ_SLUN01000048.1"/>
</dbReference>
<dbReference type="EMBL" id="SLUN01000048">
    <property type="protein sequence ID" value="TCL56811.1"/>
    <property type="molecule type" value="Genomic_DNA"/>
</dbReference>
<dbReference type="AlphaFoldDB" id="A0A4R1QUP5"/>
<keyword evidence="11" id="KW-1185">Reference proteome</keyword>
<keyword evidence="8" id="KW-0472">Membrane</keyword>
<dbReference type="Proteomes" id="UP000295008">
    <property type="component" value="Unassembled WGS sequence"/>
</dbReference>
<feature type="domain" description="ABC transporter" evidence="9">
    <location>
        <begin position="11"/>
        <end position="247"/>
    </location>
</feature>
<evidence type="ECO:0000313" key="11">
    <source>
        <dbReference type="Proteomes" id="UP000295008"/>
    </source>
</evidence>
<dbReference type="InterPro" id="IPR017871">
    <property type="entry name" value="ABC_transporter-like_CS"/>
</dbReference>
<dbReference type="Pfam" id="PF00005">
    <property type="entry name" value="ABC_tran"/>
    <property type="match status" value="2"/>
</dbReference>
<feature type="domain" description="ABC transporter" evidence="9">
    <location>
        <begin position="264"/>
        <end position="508"/>
    </location>
</feature>
<sequence>MDSDPNSNEVLAMRNICKSFPGVRANRNMNFGLRRGEVHALLGENGAGKTTLMKILYGLYKPDSGEILLHGRKVEINSPLQAIRQGIGMVHQHFMLIPPFTVLENVILGDEPKTALGRLDRARAVQKITMLTKELGLKIDLDARIQDISVGLQQRVEIIKALYREAEILVLDEPTSVLTPQEAEDLGKILRNLVSVGKSVIFITHKLKEVMKFADRITVIRQGEVINTVNSSQTDMESLAEMMVGRKVLLEVEKKPARPGKSVLRVENLEALDNRKLPALKRVNLEVRAGEILAVAGVDGNGQTELIEALTGLRPASGGRIFLEDQDIANRTPRQIIELGVGHIPEDRQKRGLVLDFSIQDNLILEVYRTLEFCRYGFLDEERAQANAAELIARFDIRTPGGKVAAASLSGGNQQKVVVAREIRRNPKLLVVAQPTRGLDVGAIQSVHEQLVRERDNGKALLLFSLELDEIMALADRIAVIYEGEIVGVIRREEATEEKLGLMMTGGLRLNSNAEAVNR</sequence>
<dbReference type="InterPro" id="IPR050107">
    <property type="entry name" value="ABC_carbohydrate_import_ATPase"/>
</dbReference>
<dbReference type="Gene3D" id="3.40.50.300">
    <property type="entry name" value="P-loop containing nucleotide triphosphate hydrolases"/>
    <property type="match status" value="2"/>
</dbReference>
<protein>
    <submittedName>
        <fullName evidence="10">Nucleoside ABC transporter ATP-binding protein</fullName>
    </submittedName>
</protein>
<dbReference type="PROSITE" id="PS50893">
    <property type="entry name" value="ABC_TRANSPORTER_2"/>
    <property type="match status" value="2"/>
</dbReference>
<keyword evidence="3" id="KW-1003">Cell membrane</keyword>
<accession>A0A4R1QUP5</accession>
<evidence type="ECO:0000256" key="6">
    <source>
        <dbReference type="ARBA" id="ARBA00022840"/>
    </source>
</evidence>
<name>A0A4R1QUP5_HYDET</name>
<keyword evidence="7" id="KW-1278">Translocase</keyword>
<reference evidence="10 11" key="1">
    <citation type="submission" date="2019-03" db="EMBL/GenBank/DDBJ databases">
        <title>Genomic Encyclopedia of Type Strains, Phase IV (KMG-IV): sequencing the most valuable type-strain genomes for metagenomic binning, comparative biology and taxonomic classification.</title>
        <authorList>
            <person name="Goeker M."/>
        </authorList>
    </citation>
    <scope>NUCLEOTIDE SEQUENCE [LARGE SCALE GENOMIC DNA]</scope>
    <source>
        <strain evidence="10 11">LX-B</strain>
    </source>
</reference>
<dbReference type="CDD" id="cd03216">
    <property type="entry name" value="ABC_Carb_Monos_I"/>
    <property type="match status" value="1"/>
</dbReference>
<evidence type="ECO:0000256" key="2">
    <source>
        <dbReference type="ARBA" id="ARBA00022448"/>
    </source>
</evidence>
<keyword evidence="5" id="KW-0547">Nucleotide-binding</keyword>
<dbReference type="PANTHER" id="PTHR43790">
    <property type="entry name" value="CARBOHYDRATE TRANSPORT ATP-BINDING PROTEIN MG119-RELATED"/>
    <property type="match status" value="1"/>
</dbReference>
<dbReference type="GO" id="GO:0016887">
    <property type="term" value="F:ATP hydrolysis activity"/>
    <property type="evidence" value="ECO:0007669"/>
    <property type="project" value="InterPro"/>
</dbReference>
<evidence type="ECO:0000256" key="8">
    <source>
        <dbReference type="ARBA" id="ARBA00023136"/>
    </source>
</evidence>
<keyword evidence="2" id="KW-0813">Transport</keyword>
<dbReference type="PANTHER" id="PTHR43790:SF4">
    <property type="entry name" value="GUANOSINE IMPORT ATP-BINDING PROTEIN NUPO"/>
    <property type="match status" value="1"/>
</dbReference>
<evidence type="ECO:0000313" key="10">
    <source>
        <dbReference type="EMBL" id="TCL56811.1"/>
    </source>
</evidence>
<comment type="caution">
    <text evidence="10">The sequence shown here is derived from an EMBL/GenBank/DDBJ whole genome shotgun (WGS) entry which is preliminary data.</text>
</comment>
<evidence type="ECO:0000259" key="9">
    <source>
        <dbReference type="PROSITE" id="PS50893"/>
    </source>
</evidence>
<dbReference type="FunFam" id="3.40.50.300:FF:000127">
    <property type="entry name" value="Ribose import ATP-binding protein RbsA"/>
    <property type="match status" value="1"/>
</dbReference>
<dbReference type="GO" id="GO:0005886">
    <property type="term" value="C:plasma membrane"/>
    <property type="evidence" value="ECO:0007669"/>
    <property type="project" value="UniProtKB-SubCell"/>
</dbReference>
<evidence type="ECO:0000256" key="7">
    <source>
        <dbReference type="ARBA" id="ARBA00022967"/>
    </source>
</evidence>
<dbReference type="GO" id="GO:0005524">
    <property type="term" value="F:ATP binding"/>
    <property type="evidence" value="ECO:0007669"/>
    <property type="project" value="UniProtKB-KW"/>
</dbReference>
<dbReference type="InterPro" id="IPR027417">
    <property type="entry name" value="P-loop_NTPase"/>
</dbReference>
<evidence type="ECO:0000256" key="4">
    <source>
        <dbReference type="ARBA" id="ARBA00022737"/>
    </source>
</evidence>
<dbReference type="SUPFAM" id="SSF52540">
    <property type="entry name" value="P-loop containing nucleoside triphosphate hydrolases"/>
    <property type="match status" value="2"/>
</dbReference>
<keyword evidence="6 10" id="KW-0067">ATP-binding</keyword>
<dbReference type="InterPro" id="IPR003593">
    <property type="entry name" value="AAA+_ATPase"/>
</dbReference>
<evidence type="ECO:0000256" key="5">
    <source>
        <dbReference type="ARBA" id="ARBA00022741"/>
    </source>
</evidence>
<evidence type="ECO:0000256" key="1">
    <source>
        <dbReference type="ARBA" id="ARBA00004202"/>
    </source>
</evidence>
<proteinExistence type="predicted"/>
<keyword evidence="4" id="KW-0677">Repeat</keyword>